<reference evidence="1 2" key="1">
    <citation type="submission" date="2015-11" db="EMBL/GenBank/DDBJ databases">
        <authorList>
            <person name="Chong T.M."/>
            <person name="Chan K.G."/>
            <person name="Dessaux Y."/>
        </authorList>
    </citation>
    <scope>NUCLEOTIDE SEQUENCE [LARGE SCALE GENOMIC DNA]</scope>
    <source>
        <strain evidence="1 2">S5.2</strain>
        <plasmid evidence="2">Plasmid</plasmid>
    </source>
</reference>
<sequence>MTDQNEKASDPFSLRRDGSQLIAITPEGSEIAIGTIEEFDIDQLRKAEEAQKSLPMTDDEIALLDSLLDRYRHVIQFLDPTDADVAQQRFMELADLCAGRCLTADDR</sequence>
<keyword evidence="2" id="KW-1185">Reference proteome</keyword>
<dbReference type="EMBL" id="CP013125">
    <property type="protein sequence ID" value="ALN21838.1"/>
    <property type="molecule type" value="Genomic_DNA"/>
</dbReference>
<protein>
    <submittedName>
        <fullName evidence="1">Uncharacterized protein</fullName>
    </submittedName>
</protein>
<evidence type="ECO:0000313" key="2">
    <source>
        <dbReference type="Proteomes" id="UP000028530"/>
    </source>
</evidence>
<dbReference type="Proteomes" id="UP000028530">
    <property type="component" value="Plasmid pPME5"/>
</dbReference>
<gene>
    <name evidence="1" type="ORF">DW68_024475</name>
</gene>
<dbReference type="RefSeq" id="WP_017362327.1">
    <property type="nucleotide sequence ID" value="NZ_CP013125.1"/>
</dbReference>
<geneLocation type="plasmid" evidence="2"/>
<organism evidence="1 2">
    <name type="scientific">Ectopseudomonas mendocina S5.2</name>
    <dbReference type="NCBI Taxonomy" id="1225174"/>
    <lineage>
        <taxon>Bacteria</taxon>
        <taxon>Pseudomonadati</taxon>
        <taxon>Pseudomonadota</taxon>
        <taxon>Gammaproteobacteria</taxon>
        <taxon>Pseudomonadales</taxon>
        <taxon>Pseudomonadaceae</taxon>
        <taxon>Ectopseudomonas</taxon>
    </lineage>
</organism>
<keyword evidence="1" id="KW-0614">Plasmid</keyword>
<name>A0ABM5W3J9_ECTME</name>
<dbReference type="GeneID" id="57609043"/>
<accession>A0ABM5W3J9</accession>
<proteinExistence type="predicted"/>
<evidence type="ECO:0000313" key="1">
    <source>
        <dbReference type="EMBL" id="ALN21838.1"/>
    </source>
</evidence>